<accession>A0A1B1N433</accession>
<dbReference type="Gene3D" id="1.10.10.60">
    <property type="entry name" value="Homeodomain-like"/>
    <property type="match status" value="1"/>
</dbReference>
<keyword evidence="3" id="KW-0804">Transcription</keyword>
<dbReference type="PROSITE" id="PS01124">
    <property type="entry name" value="HTH_ARAC_FAMILY_2"/>
    <property type="match status" value="1"/>
</dbReference>
<dbReference type="SMART" id="SM00342">
    <property type="entry name" value="HTH_ARAC"/>
    <property type="match status" value="1"/>
</dbReference>
<dbReference type="KEGG" id="pyg:AWM70_17765"/>
<evidence type="ECO:0000313" key="6">
    <source>
        <dbReference type="Proteomes" id="UP000092573"/>
    </source>
</evidence>
<reference evidence="5 6" key="1">
    <citation type="submission" date="2016-01" db="EMBL/GenBank/DDBJ databases">
        <title>Complete Genome Sequence of Paenibacillus yonginensis DCY84, a novel Plant Growth-Promoting Bacteria with Elicitation of Induced Systemic Resistance.</title>
        <authorList>
            <person name="Kim Y.J."/>
            <person name="Yang D.C."/>
            <person name="Sukweenadhi J."/>
        </authorList>
    </citation>
    <scope>NUCLEOTIDE SEQUENCE [LARGE SCALE GENOMIC DNA]</scope>
    <source>
        <strain evidence="5 6">DCY84</strain>
    </source>
</reference>
<dbReference type="STRING" id="1462996.AWM70_17765"/>
<feature type="domain" description="HTH araC/xylS-type" evidence="4">
    <location>
        <begin position="168"/>
        <end position="266"/>
    </location>
</feature>
<dbReference type="RefSeq" id="WP_068698619.1">
    <property type="nucleotide sequence ID" value="NZ_CP014167.1"/>
</dbReference>
<proteinExistence type="predicted"/>
<gene>
    <name evidence="5" type="ORF">AWM70_17765</name>
</gene>
<organism evidence="5 6">
    <name type="scientific">Paenibacillus yonginensis</name>
    <dbReference type="NCBI Taxonomy" id="1462996"/>
    <lineage>
        <taxon>Bacteria</taxon>
        <taxon>Bacillati</taxon>
        <taxon>Bacillota</taxon>
        <taxon>Bacilli</taxon>
        <taxon>Bacillales</taxon>
        <taxon>Paenibacillaceae</taxon>
        <taxon>Paenibacillus</taxon>
    </lineage>
</organism>
<dbReference type="GO" id="GO:0003700">
    <property type="term" value="F:DNA-binding transcription factor activity"/>
    <property type="evidence" value="ECO:0007669"/>
    <property type="project" value="InterPro"/>
</dbReference>
<protein>
    <submittedName>
        <fullName evidence="5">AraC family transcriptional regulator</fullName>
    </submittedName>
</protein>
<name>A0A1B1N433_9BACL</name>
<dbReference type="AlphaFoldDB" id="A0A1B1N433"/>
<dbReference type="Pfam" id="PF12833">
    <property type="entry name" value="HTH_18"/>
    <property type="match status" value="1"/>
</dbReference>
<dbReference type="InterPro" id="IPR018060">
    <property type="entry name" value="HTH_AraC"/>
</dbReference>
<dbReference type="InterPro" id="IPR009057">
    <property type="entry name" value="Homeodomain-like_sf"/>
</dbReference>
<keyword evidence="1" id="KW-0805">Transcription regulation</keyword>
<dbReference type="SUPFAM" id="SSF46689">
    <property type="entry name" value="Homeodomain-like"/>
    <property type="match status" value="1"/>
</dbReference>
<dbReference type="OrthoDB" id="323290at2"/>
<evidence type="ECO:0000313" key="5">
    <source>
        <dbReference type="EMBL" id="ANS76201.1"/>
    </source>
</evidence>
<evidence type="ECO:0000259" key="4">
    <source>
        <dbReference type="PROSITE" id="PS01124"/>
    </source>
</evidence>
<dbReference type="InterPro" id="IPR046532">
    <property type="entry name" value="DUF6597"/>
</dbReference>
<dbReference type="InterPro" id="IPR050204">
    <property type="entry name" value="AraC_XylS_family_regulators"/>
</dbReference>
<keyword evidence="2" id="KW-0238">DNA-binding</keyword>
<dbReference type="GO" id="GO:0043565">
    <property type="term" value="F:sequence-specific DNA binding"/>
    <property type="evidence" value="ECO:0007669"/>
    <property type="project" value="InterPro"/>
</dbReference>
<evidence type="ECO:0000256" key="3">
    <source>
        <dbReference type="ARBA" id="ARBA00023163"/>
    </source>
</evidence>
<dbReference type="EMBL" id="CP014167">
    <property type="protein sequence ID" value="ANS76201.1"/>
    <property type="molecule type" value="Genomic_DNA"/>
</dbReference>
<evidence type="ECO:0000256" key="1">
    <source>
        <dbReference type="ARBA" id="ARBA00023015"/>
    </source>
</evidence>
<dbReference type="PANTHER" id="PTHR46796">
    <property type="entry name" value="HTH-TYPE TRANSCRIPTIONAL ACTIVATOR RHAS-RELATED"/>
    <property type="match status" value="1"/>
</dbReference>
<sequence length="268" mass="30062">MSQKPIQPAMGILRHTQANEKFRLARLQPASALTPFIKHYWIAQWNLDGQAAYDQEVVPNPCVNLVVERGNTFFYAPSAQKYAHRLDGSGAVFGVKFHPGGFYPFLRDSVSGLQGMPLPSSPILGLAGADLEQQLLSPEISDEDKAQIADRLFMNVLPAEDPQVSFIRDIVSYIAEHKELSRVEQLCTVFDCNIRTLQRSFGQYVGLSPKTVIRLYRLQNAAEAMDKGQSSSLTDFSMELGYHDQAHFIKDFKAVIGLTPEQYIRLKI</sequence>
<dbReference type="Pfam" id="PF20240">
    <property type="entry name" value="DUF6597"/>
    <property type="match status" value="1"/>
</dbReference>
<evidence type="ECO:0000256" key="2">
    <source>
        <dbReference type="ARBA" id="ARBA00023125"/>
    </source>
</evidence>
<dbReference type="Proteomes" id="UP000092573">
    <property type="component" value="Chromosome"/>
</dbReference>
<keyword evidence="6" id="KW-1185">Reference proteome</keyword>